<evidence type="ECO:0000256" key="1">
    <source>
        <dbReference type="ARBA" id="ARBA00001462"/>
    </source>
</evidence>
<keyword evidence="5" id="KW-0378">Hydrolase</keyword>
<feature type="transmembrane region" description="Helical" evidence="8">
    <location>
        <begin position="700"/>
        <end position="717"/>
    </location>
</feature>
<reference evidence="11 12" key="1">
    <citation type="journal article" date="2021" name="bioRxiv">
        <title>Chromosome-scale and haplotype-resolved genome assembly of a tetraploid potato cultivar.</title>
        <authorList>
            <person name="Sun H."/>
            <person name="Jiao W.-B."/>
            <person name="Krause K."/>
            <person name="Campoy J.A."/>
            <person name="Goel M."/>
            <person name="Folz-Donahue K."/>
            <person name="Kukat C."/>
            <person name="Huettel B."/>
            <person name="Schneeberger K."/>
        </authorList>
    </citation>
    <scope>NUCLEOTIDE SEQUENCE [LARGE SCALE GENOMIC DNA]</scope>
    <source>
        <strain evidence="11">SolTubOtavaFocal</strain>
        <tissue evidence="11">Leaves</tissue>
    </source>
</reference>
<feature type="domain" description="RING-type" evidence="10">
    <location>
        <begin position="803"/>
        <end position="844"/>
    </location>
</feature>
<dbReference type="SUPFAM" id="SSF49785">
    <property type="entry name" value="Galactose-binding domain-like"/>
    <property type="match status" value="1"/>
</dbReference>
<evidence type="ECO:0000256" key="9">
    <source>
        <dbReference type="SAM" id="SignalP"/>
    </source>
</evidence>
<keyword evidence="6" id="KW-0325">Glycoprotein</keyword>
<organism evidence="11 12">
    <name type="scientific">Solanum tuberosum</name>
    <name type="common">Potato</name>
    <dbReference type="NCBI Taxonomy" id="4113"/>
    <lineage>
        <taxon>Eukaryota</taxon>
        <taxon>Viridiplantae</taxon>
        <taxon>Streptophyta</taxon>
        <taxon>Embryophyta</taxon>
        <taxon>Tracheophyta</taxon>
        <taxon>Spermatophyta</taxon>
        <taxon>Magnoliopsida</taxon>
        <taxon>eudicotyledons</taxon>
        <taxon>Gunneridae</taxon>
        <taxon>Pentapetalae</taxon>
        <taxon>asterids</taxon>
        <taxon>lamiids</taxon>
        <taxon>Solanales</taxon>
        <taxon>Solanaceae</taxon>
        <taxon>Solanoideae</taxon>
        <taxon>Solaneae</taxon>
        <taxon>Solanum</taxon>
    </lineage>
</organism>
<evidence type="ECO:0000313" key="11">
    <source>
        <dbReference type="EMBL" id="KAH0780293.1"/>
    </source>
</evidence>
<dbReference type="PANTHER" id="PTHR31776:SF0">
    <property type="entry name" value="ALPHA-L-ARABINOFURANOSIDASE 1"/>
    <property type="match status" value="1"/>
</dbReference>
<dbReference type="InterPro" id="IPR001841">
    <property type="entry name" value="Znf_RING"/>
</dbReference>
<keyword evidence="4 9" id="KW-0732">Signal</keyword>
<keyword evidence="7" id="KW-0863">Zinc-finger</keyword>
<feature type="transmembrane region" description="Helical" evidence="8">
    <location>
        <begin position="723"/>
        <end position="743"/>
    </location>
</feature>
<comment type="similarity">
    <text evidence="2">Belongs to the glycosyl hydrolase 51 family.</text>
</comment>
<dbReference type="Gene3D" id="2.60.120.260">
    <property type="entry name" value="Galactose-binding domain-like"/>
    <property type="match status" value="1"/>
</dbReference>
<keyword evidence="8" id="KW-0812">Transmembrane</keyword>
<evidence type="ECO:0000256" key="4">
    <source>
        <dbReference type="ARBA" id="ARBA00022729"/>
    </source>
</evidence>
<dbReference type="Gene3D" id="3.30.40.10">
    <property type="entry name" value="Zinc/RING finger domain, C3HC4 (zinc finger)"/>
    <property type="match status" value="1"/>
</dbReference>
<dbReference type="InterPro" id="IPR051563">
    <property type="entry name" value="Glycosyl_Hydrolase_51"/>
</dbReference>
<evidence type="ECO:0000256" key="2">
    <source>
        <dbReference type="ARBA" id="ARBA00007186"/>
    </source>
</evidence>
<dbReference type="EMBL" id="JAIVGD010000002">
    <property type="protein sequence ID" value="KAH0780293.1"/>
    <property type="molecule type" value="Genomic_DNA"/>
</dbReference>
<dbReference type="SMART" id="SM00813">
    <property type="entry name" value="Alpha-L-AF_C"/>
    <property type="match status" value="1"/>
</dbReference>
<sequence length="854" mass="95061">MESRHSIHHVLLLVLCGLSALCQCSATGVEANQTAVLLVNASEASARKIPDTLFGIFFEEINHAGAGGLWAELVNNRGFEAGGPNVPSNIDPWSIIGDESKVIVSTDRSSCFDRNKIAVQVQVLCDHTGANICPDGGVGIYNPGFWGMNIEQGKSYKLVLYVRSQESINVSVALTGSNGSQKLAAANIVAADVSSWTKVEILLEATGTDPNSRLELRSSKKGVIWFDQVSLMPTDTYKGHGFRKDLFGMLKDLKPAFIRFPGGCFVEGDWLRNAFRWKETIGQWEERPGHFGDVWNYWTDDGLGHFEFLQLAEDLDSLPVWVFNNGVSHHDQVDTTSILPFVQEILDGLEFARGDPTSTWGSIRAKMGHPEPFDLRYVAIGNEDCGKTKYRGNYLKFYTAIKDKYPDIKIISNCDGSTRPLDHPADLYDFHIYSSASSVFSNARHFDSAPRRGPKAFVSEYAVTGNDAGKGSLLAALGEAGFLIGVEKNSEAIEMASYAPLFVNDNDRRWNPDAIVFTSSQMYGTPSYWMQHFFKESNGATLLSSSLQANPSNSLIASAITWRNSLENNDYLRIKVVNFGTTAVIIKISLTGLGQNSLETLFGAVMTELTSNNVMDENSFKEPNKCLLHVGFIWVEFQRRSFDDFDAGNFDGVSSFSLLHSSIMKRLESVNTVISSIWWVFGFYWIVMGGQELLQDSPRLYWLSVVFLAFDVFFMIFCIAMGFVVFFAFFCFFPFIATVAYAMRLGDGASENDIKTLPKYRYRQLNTSGNLVKMKTGEDHSISQLDSSDFVPELALQPDDSECCICLYKYVDGAELCVLPCNHHFHNGCISKWLRINATCPLCKFNILRGDTLV</sequence>
<accession>A0ABQ7WHT0</accession>
<feature type="transmembrane region" description="Helical" evidence="8">
    <location>
        <begin position="669"/>
        <end position="688"/>
    </location>
</feature>
<evidence type="ECO:0000259" key="10">
    <source>
        <dbReference type="PROSITE" id="PS50089"/>
    </source>
</evidence>
<keyword evidence="8" id="KW-0472">Membrane</keyword>
<feature type="chain" id="PRO_5045086262" description="non-reducing end alpha-L-arabinofuranosidase" evidence="9">
    <location>
        <begin position="27"/>
        <end position="854"/>
    </location>
</feature>
<evidence type="ECO:0000256" key="6">
    <source>
        <dbReference type="ARBA" id="ARBA00023180"/>
    </source>
</evidence>
<dbReference type="SMART" id="SM00184">
    <property type="entry name" value="RING"/>
    <property type="match status" value="1"/>
</dbReference>
<evidence type="ECO:0000313" key="12">
    <source>
        <dbReference type="Proteomes" id="UP000826656"/>
    </source>
</evidence>
<evidence type="ECO:0000256" key="7">
    <source>
        <dbReference type="PROSITE-ProRule" id="PRU00175"/>
    </source>
</evidence>
<keyword evidence="12" id="KW-1185">Reference proteome</keyword>
<evidence type="ECO:0000256" key="3">
    <source>
        <dbReference type="ARBA" id="ARBA00012670"/>
    </source>
</evidence>
<dbReference type="EC" id="3.2.1.55" evidence="3"/>
<dbReference type="InterPro" id="IPR055235">
    <property type="entry name" value="ASD1_cat"/>
</dbReference>
<dbReference type="Pfam" id="PF06964">
    <property type="entry name" value="Alpha-L-AF_C"/>
    <property type="match status" value="1"/>
</dbReference>
<dbReference type="InterPro" id="IPR008979">
    <property type="entry name" value="Galactose-bd-like_sf"/>
</dbReference>
<comment type="catalytic activity">
    <reaction evidence="1">
        <text>Hydrolysis of terminal non-reducing alpha-L-arabinofuranoside residues in alpha-L-arabinosides.</text>
        <dbReference type="EC" id="3.2.1.55"/>
    </reaction>
</comment>
<dbReference type="SUPFAM" id="SSF57850">
    <property type="entry name" value="RING/U-box"/>
    <property type="match status" value="1"/>
</dbReference>
<dbReference type="PANTHER" id="PTHR31776">
    <property type="entry name" value="ALPHA-L-ARABINOFURANOSIDASE 1"/>
    <property type="match status" value="1"/>
</dbReference>
<dbReference type="Gene3D" id="3.20.20.80">
    <property type="entry name" value="Glycosidases"/>
    <property type="match status" value="1"/>
</dbReference>
<dbReference type="SUPFAM" id="SSF51445">
    <property type="entry name" value="(Trans)glycosidases"/>
    <property type="match status" value="1"/>
</dbReference>
<proteinExistence type="inferred from homology"/>
<evidence type="ECO:0000256" key="5">
    <source>
        <dbReference type="ARBA" id="ARBA00022801"/>
    </source>
</evidence>
<dbReference type="Proteomes" id="UP000826656">
    <property type="component" value="Unassembled WGS sequence"/>
</dbReference>
<name>A0ABQ7WHT0_SOLTU</name>
<dbReference type="Pfam" id="PF13639">
    <property type="entry name" value="zf-RING_2"/>
    <property type="match status" value="1"/>
</dbReference>
<dbReference type="InterPro" id="IPR017853">
    <property type="entry name" value="GH"/>
</dbReference>
<dbReference type="Pfam" id="PF22848">
    <property type="entry name" value="ASD1_dom"/>
    <property type="match status" value="1"/>
</dbReference>
<evidence type="ECO:0000256" key="8">
    <source>
        <dbReference type="SAM" id="Phobius"/>
    </source>
</evidence>
<dbReference type="PROSITE" id="PS50089">
    <property type="entry name" value="ZF_RING_2"/>
    <property type="match status" value="1"/>
</dbReference>
<keyword evidence="7" id="KW-0479">Metal-binding</keyword>
<keyword evidence="8" id="KW-1133">Transmembrane helix</keyword>
<gene>
    <name evidence="11" type="ORF">KY290_006720</name>
</gene>
<comment type="caution">
    <text evidence="11">The sequence shown here is derived from an EMBL/GenBank/DDBJ whole genome shotgun (WGS) entry which is preliminary data.</text>
</comment>
<keyword evidence="7" id="KW-0862">Zinc</keyword>
<dbReference type="InterPro" id="IPR013083">
    <property type="entry name" value="Znf_RING/FYVE/PHD"/>
</dbReference>
<protein>
    <recommendedName>
        <fullName evidence="3">non-reducing end alpha-L-arabinofuranosidase</fullName>
        <ecNumber evidence="3">3.2.1.55</ecNumber>
    </recommendedName>
</protein>
<feature type="signal peptide" evidence="9">
    <location>
        <begin position="1"/>
        <end position="26"/>
    </location>
</feature>
<dbReference type="InterPro" id="IPR010720">
    <property type="entry name" value="Alpha-L-AF_C"/>
</dbReference>